<gene>
    <name evidence="1" type="ORF">GCM10009107_29930</name>
</gene>
<protein>
    <recommendedName>
        <fullName evidence="3">DUF4880 domain-containing protein</fullName>
    </recommendedName>
</protein>
<evidence type="ECO:0000313" key="1">
    <source>
        <dbReference type="EMBL" id="GAA0753948.1"/>
    </source>
</evidence>
<name>A0ABP3VG24_9BURK</name>
<organism evidence="1 2">
    <name type="scientific">Ideonella azotifigens</name>
    <dbReference type="NCBI Taxonomy" id="513160"/>
    <lineage>
        <taxon>Bacteria</taxon>
        <taxon>Pseudomonadati</taxon>
        <taxon>Pseudomonadota</taxon>
        <taxon>Betaproteobacteria</taxon>
        <taxon>Burkholderiales</taxon>
        <taxon>Sphaerotilaceae</taxon>
        <taxon>Ideonella</taxon>
    </lineage>
</organism>
<dbReference type="Proteomes" id="UP001500279">
    <property type="component" value="Unassembled WGS sequence"/>
</dbReference>
<sequence>MDHDMQSPHDAVWQAAWAWVQRQHEMPDLPAVEQVALVAWLNEAPGHRAAYERASKVWLMTGLVPPVNDIDLPDSEDR</sequence>
<evidence type="ECO:0008006" key="3">
    <source>
        <dbReference type="Google" id="ProtNLM"/>
    </source>
</evidence>
<keyword evidence="2" id="KW-1185">Reference proteome</keyword>
<evidence type="ECO:0000313" key="2">
    <source>
        <dbReference type="Proteomes" id="UP001500279"/>
    </source>
</evidence>
<comment type="caution">
    <text evidence="1">The sequence shown here is derived from an EMBL/GenBank/DDBJ whole genome shotgun (WGS) entry which is preliminary data.</text>
</comment>
<accession>A0ABP3VG24</accession>
<reference evidence="2" key="1">
    <citation type="journal article" date="2019" name="Int. J. Syst. Evol. Microbiol.">
        <title>The Global Catalogue of Microorganisms (GCM) 10K type strain sequencing project: providing services to taxonomists for standard genome sequencing and annotation.</title>
        <authorList>
            <consortium name="The Broad Institute Genomics Platform"/>
            <consortium name="The Broad Institute Genome Sequencing Center for Infectious Disease"/>
            <person name="Wu L."/>
            <person name="Ma J."/>
        </authorList>
    </citation>
    <scope>NUCLEOTIDE SEQUENCE [LARGE SCALE GENOMIC DNA]</scope>
    <source>
        <strain evidence="2">JCM 15503</strain>
    </source>
</reference>
<proteinExistence type="predicted"/>
<dbReference type="EMBL" id="BAAAEW010000018">
    <property type="protein sequence ID" value="GAA0753948.1"/>
    <property type="molecule type" value="Genomic_DNA"/>
</dbReference>